<gene>
    <name evidence="1" type="ORF">FPOG_01390</name>
</gene>
<dbReference type="EMBL" id="ACIF01000137">
    <property type="protein sequence ID" value="EKA93975.1"/>
    <property type="molecule type" value="Genomic_DNA"/>
</dbReference>
<dbReference type="PATRIC" id="fig|620833.3.peg.830"/>
<organism evidence="1 2">
    <name type="scientific">Fusobacterium periodonticum D10</name>
    <dbReference type="NCBI Taxonomy" id="620833"/>
    <lineage>
        <taxon>Bacteria</taxon>
        <taxon>Fusobacteriati</taxon>
        <taxon>Fusobacteriota</taxon>
        <taxon>Fusobacteriia</taxon>
        <taxon>Fusobacteriales</taxon>
        <taxon>Fusobacteriaceae</taxon>
        <taxon>Fusobacterium</taxon>
    </lineage>
</organism>
<name>K1GKY1_9FUSO</name>
<evidence type="ECO:0000313" key="2">
    <source>
        <dbReference type="Proteomes" id="UP000005809"/>
    </source>
</evidence>
<accession>K1GKY1</accession>
<protein>
    <submittedName>
        <fullName evidence="1">Uncharacterized protein</fullName>
    </submittedName>
</protein>
<proteinExistence type="predicted"/>
<dbReference type="AlphaFoldDB" id="K1GKY1"/>
<reference evidence="1 2" key="1">
    <citation type="submission" date="2012-05" db="EMBL/GenBank/DDBJ databases">
        <title>The Genome Sequence of Fusobacterium periodontium Oral Taxon 201 Strain D10.</title>
        <authorList>
            <consortium name="The Broad Institute Genome Sequencing Platform"/>
            <consortium name="The Broad Institute Genome Sequencing Center for Infectious Disease"/>
            <person name="Earl A."/>
            <person name="Ward D."/>
            <person name="Feldgarden M."/>
            <person name="Gevers D."/>
            <person name="Strauss J."/>
            <person name="Sibley C."/>
            <person name="White A."/>
            <person name="Ambrose C.E."/>
            <person name="Allen-Vercoe E."/>
            <person name="Walker B."/>
            <person name="Young S.K."/>
            <person name="Zeng Q."/>
            <person name="Gargeya S."/>
            <person name="Fitzgerald M."/>
            <person name="Haas B."/>
            <person name="Abouelleil A."/>
            <person name="Alvarado L."/>
            <person name="Arachchi H.M."/>
            <person name="Berlin A.M."/>
            <person name="Chapman S.B."/>
            <person name="Goldberg J."/>
            <person name="Griggs A."/>
            <person name="Gujja S."/>
            <person name="Hansen M."/>
            <person name="Howarth C."/>
            <person name="Imamovic A."/>
            <person name="Larimer J."/>
            <person name="McCowan C."/>
            <person name="Montmayeur A."/>
            <person name="Murphy C."/>
            <person name="Neiman D."/>
            <person name="Pearson M."/>
            <person name="Priest M."/>
            <person name="Roberts A."/>
            <person name="Saif S."/>
            <person name="Shea T."/>
            <person name="Sisk P."/>
            <person name="Sykes S."/>
            <person name="Wortman J."/>
            <person name="Nusbaum C."/>
            <person name="Birren B."/>
        </authorList>
    </citation>
    <scope>NUCLEOTIDE SEQUENCE [LARGE SCALE GENOMIC DNA]</scope>
    <source>
        <strain evidence="1 2">D10</strain>
    </source>
</reference>
<dbReference type="Proteomes" id="UP000005809">
    <property type="component" value="Unassembled WGS sequence"/>
</dbReference>
<comment type="caution">
    <text evidence="1">The sequence shown here is derived from an EMBL/GenBank/DDBJ whole genome shotgun (WGS) entry which is preliminary data.</text>
</comment>
<sequence length="74" mass="8554">MSGDTEYVDTTNYSLNLSTKKLIIHNMSEKLESNVKKEEKTEKNLNITEIYTLDTMSETSGVDILDKYVFEIKK</sequence>
<evidence type="ECO:0000313" key="1">
    <source>
        <dbReference type="EMBL" id="EKA93975.1"/>
    </source>
</evidence>
<dbReference type="HOGENOM" id="CLU_2601011_0_0_0"/>